<evidence type="ECO:0000313" key="1">
    <source>
        <dbReference type="EMBL" id="CAK5089862.1"/>
    </source>
</evidence>
<organism evidence="1 2">
    <name type="scientific">Meloidogyne enterolobii</name>
    <name type="common">Root-knot nematode worm</name>
    <name type="synonym">Meloidogyne mayaguensis</name>
    <dbReference type="NCBI Taxonomy" id="390850"/>
    <lineage>
        <taxon>Eukaryota</taxon>
        <taxon>Metazoa</taxon>
        <taxon>Ecdysozoa</taxon>
        <taxon>Nematoda</taxon>
        <taxon>Chromadorea</taxon>
        <taxon>Rhabditida</taxon>
        <taxon>Tylenchina</taxon>
        <taxon>Tylenchomorpha</taxon>
        <taxon>Tylenchoidea</taxon>
        <taxon>Meloidogynidae</taxon>
        <taxon>Meloidogyninae</taxon>
        <taxon>Meloidogyne</taxon>
    </lineage>
</organism>
<accession>A0ACB1AEA8</accession>
<name>A0ACB1AEA8_MELEN</name>
<dbReference type="Proteomes" id="UP001497535">
    <property type="component" value="Unassembled WGS sequence"/>
</dbReference>
<dbReference type="EMBL" id="CAVMJV010000079">
    <property type="protein sequence ID" value="CAK5089862.1"/>
    <property type="molecule type" value="Genomic_DNA"/>
</dbReference>
<keyword evidence="2" id="KW-1185">Reference proteome</keyword>
<gene>
    <name evidence="1" type="ORF">MENTE1834_LOCUS37611</name>
</gene>
<proteinExistence type="predicted"/>
<sequence length="308" mass="35202">MNDAVEMLYISSYRLALSSEQTLKSIGDNSEKMKRKVEKLKVKIDENIDNISSKYGVSAEKEVKKLGERKLEKLGDIKLENVEDLNSIDFSSINEYLTEVGKLKKDLKRILKQEKSFDEDEIDYEKINDLEEDLEKLRTDEYELKKIYNLENLESDLSDSIFHKDTLTNYLKRMEKEERMIDGEKTHSFGKKHETQMSIKEEESSSIKANLRKSKSSKPSFSSQSSLNSQSSNSLQPSLNSQSSFNSQTSSDSGESSSQKSLNSFSRISRINHSIKMFKKKLSKSAVMEDIANKLEDSQSVLALYSSS</sequence>
<evidence type="ECO:0000313" key="2">
    <source>
        <dbReference type="Proteomes" id="UP001497535"/>
    </source>
</evidence>
<reference evidence="1" key="1">
    <citation type="submission" date="2023-11" db="EMBL/GenBank/DDBJ databases">
        <authorList>
            <person name="Poullet M."/>
        </authorList>
    </citation>
    <scope>NUCLEOTIDE SEQUENCE</scope>
    <source>
        <strain evidence="1">E1834</strain>
    </source>
</reference>
<protein>
    <submittedName>
        <fullName evidence="1">Uncharacterized protein</fullName>
    </submittedName>
</protein>
<comment type="caution">
    <text evidence="1">The sequence shown here is derived from an EMBL/GenBank/DDBJ whole genome shotgun (WGS) entry which is preliminary data.</text>
</comment>